<evidence type="ECO:0000256" key="7">
    <source>
        <dbReference type="SAM" id="MobiDB-lite"/>
    </source>
</evidence>
<protein>
    <submittedName>
        <fullName evidence="9">Uncharacterized protein</fullName>
    </submittedName>
</protein>
<feature type="compositionally biased region" description="Polar residues" evidence="7">
    <location>
        <begin position="1"/>
        <end position="10"/>
    </location>
</feature>
<evidence type="ECO:0000256" key="8">
    <source>
        <dbReference type="SAM" id="Phobius"/>
    </source>
</evidence>
<evidence type="ECO:0000256" key="2">
    <source>
        <dbReference type="ARBA" id="ARBA00009074"/>
    </source>
</evidence>
<feature type="region of interest" description="Disordered" evidence="7">
    <location>
        <begin position="46"/>
        <end position="72"/>
    </location>
</feature>
<organism evidence="9 10">
    <name type="scientific">Riccia fluitans</name>
    <dbReference type="NCBI Taxonomy" id="41844"/>
    <lineage>
        <taxon>Eukaryota</taxon>
        <taxon>Viridiplantae</taxon>
        <taxon>Streptophyta</taxon>
        <taxon>Embryophyta</taxon>
        <taxon>Marchantiophyta</taxon>
        <taxon>Marchantiopsida</taxon>
        <taxon>Marchantiidae</taxon>
        <taxon>Marchantiales</taxon>
        <taxon>Ricciaceae</taxon>
        <taxon>Riccia</taxon>
    </lineage>
</organism>
<feature type="region of interest" description="Disordered" evidence="7">
    <location>
        <begin position="1"/>
        <end position="34"/>
    </location>
</feature>
<feature type="transmembrane region" description="Helical" evidence="8">
    <location>
        <begin position="209"/>
        <end position="229"/>
    </location>
</feature>
<comment type="subcellular location">
    <subcellularLocation>
        <location evidence="1">Membrane</location>
    </subcellularLocation>
</comment>
<keyword evidence="4 8" id="KW-1133">Transmembrane helix</keyword>
<dbReference type="GO" id="GO:0016020">
    <property type="term" value="C:membrane"/>
    <property type="evidence" value="ECO:0007669"/>
    <property type="project" value="UniProtKB-SubCell"/>
</dbReference>
<dbReference type="Proteomes" id="UP001605036">
    <property type="component" value="Unassembled WGS sequence"/>
</dbReference>
<proteinExistence type="inferred from homology"/>
<keyword evidence="5 8" id="KW-0472">Membrane</keyword>
<evidence type="ECO:0000256" key="6">
    <source>
        <dbReference type="SAM" id="Coils"/>
    </source>
</evidence>
<dbReference type="PANTHER" id="PTHR31113">
    <property type="entry name" value="UPF0496 PROTEIN 3-RELATED"/>
    <property type="match status" value="1"/>
</dbReference>
<evidence type="ECO:0000256" key="1">
    <source>
        <dbReference type="ARBA" id="ARBA00004370"/>
    </source>
</evidence>
<feature type="compositionally biased region" description="Polar residues" evidence="7">
    <location>
        <begin position="19"/>
        <end position="34"/>
    </location>
</feature>
<evidence type="ECO:0000313" key="10">
    <source>
        <dbReference type="Proteomes" id="UP001605036"/>
    </source>
</evidence>
<accession>A0ABD1Y5H4</accession>
<sequence>MGNSLSSTFKATFRRTPRGNDSSSSTALEKSSDHVVTNYSNVSAALDGQGTTPVVEDDNELNDPDLKNCDNGMKQRTEKVLGSLENGMKQGGLELSVLEDVTNGLLGMNEDVVNYILECDLDVWANEEMKELVTDYFKNSLEALDFCTVLESCVRSKLDRFLEAKNPFFEFQDPFKAVYDWQWKLQEKLAEKRRKYHRKERNLRVMKKITTVILTASCVSLVVCAAVAMAVASPVLAGGVTAAASLPFDAMHSWLNKLWAHYEQRIRTERGIVDAAHWGTWVAIKDLDTTETEVRRLKSEIEAFSRNIEFARERGDSLAVQNFIRMIRMKNEQFVKQLYDLSAHVNECISRINKARGVVISCPSLSSSLKSNLARSWSSNIKGIEGMIYYPFIKLIYPPTIAHNCTYRATNKLEYCP</sequence>
<keyword evidence="10" id="KW-1185">Reference proteome</keyword>
<dbReference type="InterPro" id="IPR007749">
    <property type="entry name" value="DUF677"/>
</dbReference>
<gene>
    <name evidence="9" type="ORF">R1flu_002123</name>
</gene>
<comment type="similarity">
    <text evidence="2">Belongs to the UPF0496 family.</text>
</comment>
<comment type="caution">
    <text evidence="9">The sequence shown here is derived from an EMBL/GenBank/DDBJ whole genome shotgun (WGS) entry which is preliminary data.</text>
</comment>
<evidence type="ECO:0000313" key="9">
    <source>
        <dbReference type="EMBL" id="KAL2621918.1"/>
    </source>
</evidence>
<reference evidence="9 10" key="1">
    <citation type="submission" date="2024-09" db="EMBL/GenBank/DDBJ databases">
        <title>Chromosome-scale assembly of Riccia fluitans.</title>
        <authorList>
            <person name="Paukszto L."/>
            <person name="Sawicki J."/>
            <person name="Karawczyk K."/>
            <person name="Piernik-Szablinska J."/>
            <person name="Szczecinska M."/>
            <person name="Mazdziarz M."/>
        </authorList>
    </citation>
    <scope>NUCLEOTIDE SEQUENCE [LARGE SCALE GENOMIC DNA]</scope>
    <source>
        <strain evidence="9">Rf_01</strain>
        <tissue evidence="9">Aerial parts of the thallus</tissue>
    </source>
</reference>
<keyword evidence="6" id="KW-0175">Coiled coil</keyword>
<dbReference type="AlphaFoldDB" id="A0ABD1Y5H4"/>
<dbReference type="PANTHER" id="PTHR31113:SF3">
    <property type="entry name" value="UPF0496 PROTEIN 1"/>
    <property type="match status" value="1"/>
</dbReference>
<evidence type="ECO:0000256" key="4">
    <source>
        <dbReference type="ARBA" id="ARBA00022989"/>
    </source>
</evidence>
<dbReference type="Pfam" id="PF05055">
    <property type="entry name" value="DUF677"/>
    <property type="match status" value="2"/>
</dbReference>
<dbReference type="EMBL" id="JBHFFA010000006">
    <property type="protein sequence ID" value="KAL2621918.1"/>
    <property type="molecule type" value="Genomic_DNA"/>
</dbReference>
<feature type="coiled-coil region" evidence="6">
    <location>
        <begin position="287"/>
        <end position="314"/>
    </location>
</feature>
<evidence type="ECO:0000256" key="5">
    <source>
        <dbReference type="ARBA" id="ARBA00023136"/>
    </source>
</evidence>
<evidence type="ECO:0000256" key="3">
    <source>
        <dbReference type="ARBA" id="ARBA00022692"/>
    </source>
</evidence>
<keyword evidence="3 8" id="KW-0812">Transmembrane</keyword>
<name>A0ABD1Y5H4_9MARC</name>